<dbReference type="Gene3D" id="1.10.10.10">
    <property type="entry name" value="Winged helix-like DNA-binding domain superfamily/Winged helix DNA-binding domain"/>
    <property type="match status" value="1"/>
</dbReference>
<feature type="domain" description="RNA polymerase sigma-70 region 2" evidence="5">
    <location>
        <begin position="23"/>
        <end position="89"/>
    </location>
</feature>
<keyword evidence="4" id="KW-0804">Transcription</keyword>
<keyword evidence="3" id="KW-0731">Sigma factor</keyword>
<dbReference type="PANTHER" id="PTHR43133">
    <property type="entry name" value="RNA POLYMERASE ECF-TYPE SIGMA FACTO"/>
    <property type="match status" value="1"/>
</dbReference>
<dbReference type="SUPFAM" id="SSF88946">
    <property type="entry name" value="Sigma2 domain of RNA polymerase sigma factors"/>
    <property type="match status" value="1"/>
</dbReference>
<dbReference type="InterPro" id="IPR039425">
    <property type="entry name" value="RNA_pol_sigma-70-like"/>
</dbReference>
<dbReference type="InterPro" id="IPR013324">
    <property type="entry name" value="RNA_pol_sigma_r3/r4-like"/>
</dbReference>
<dbReference type="Pfam" id="PF08281">
    <property type="entry name" value="Sigma70_r4_2"/>
    <property type="match status" value="1"/>
</dbReference>
<keyword evidence="2" id="KW-0805">Transcription regulation</keyword>
<dbReference type="NCBIfam" id="TIGR02937">
    <property type="entry name" value="sigma70-ECF"/>
    <property type="match status" value="1"/>
</dbReference>
<dbReference type="InterPro" id="IPR013249">
    <property type="entry name" value="RNA_pol_sigma70_r4_t2"/>
</dbReference>
<dbReference type="Pfam" id="PF04542">
    <property type="entry name" value="Sigma70_r2"/>
    <property type="match status" value="1"/>
</dbReference>
<evidence type="ECO:0000256" key="2">
    <source>
        <dbReference type="ARBA" id="ARBA00023015"/>
    </source>
</evidence>
<dbReference type="SUPFAM" id="SSF88659">
    <property type="entry name" value="Sigma3 and sigma4 domains of RNA polymerase sigma factors"/>
    <property type="match status" value="1"/>
</dbReference>
<dbReference type="InterPro" id="IPR014284">
    <property type="entry name" value="RNA_pol_sigma-70_dom"/>
</dbReference>
<dbReference type="EMBL" id="DF820472">
    <property type="protein sequence ID" value="GAK60155.1"/>
    <property type="molecule type" value="Genomic_DNA"/>
</dbReference>
<evidence type="ECO:0000259" key="6">
    <source>
        <dbReference type="Pfam" id="PF08281"/>
    </source>
</evidence>
<dbReference type="HOGENOM" id="CLU_047691_0_0_0"/>
<dbReference type="InterPro" id="IPR007627">
    <property type="entry name" value="RNA_pol_sigma70_r2"/>
</dbReference>
<protein>
    <submittedName>
        <fullName evidence="7">RNA polymerase sigma subunit, putative</fullName>
    </submittedName>
</protein>
<accession>A0A081C6F0</accession>
<organism evidence="7">
    <name type="scientific">Vecturithrix granuli</name>
    <dbReference type="NCBI Taxonomy" id="1499967"/>
    <lineage>
        <taxon>Bacteria</taxon>
        <taxon>Candidatus Moduliflexota</taxon>
        <taxon>Candidatus Vecturitrichia</taxon>
        <taxon>Candidatus Vecturitrichales</taxon>
        <taxon>Candidatus Vecturitrichaceae</taxon>
        <taxon>Candidatus Vecturithrix</taxon>
    </lineage>
</organism>
<evidence type="ECO:0000256" key="1">
    <source>
        <dbReference type="ARBA" id="ARBA00010641"/>
    </source>
</evidence>
<dbReference type="eggNOG" id="COG1595">
    <property type="taxonomic scope" value="Bacteria"/>
</dbReference>
<name>A0A081C6F0_VECG1</name>
<evidence type="ECO:0000259" key="5">
    <source>
        <dbReference type="Pfam" id="PF04542"/>
    </source>
</evidence>
<dbReference type="InterPro" id="IPR013325">
    <property type="entry name" value="RNA_pol_sigma_r2"/>
</dbReference>
<comment type="similarity">
    <text evidence="1">Belongs to the sigma-70 factor family. ECF subfamily.</text>
</comment>
<evidence type="ECO:0000256" key="3">
    <source>
        <dbReference type="ARBA" id="ARBA00023082"/>
    </source>
</evidence>
<dbReference type="GO" id="GO:0003677">
    <property type="term" value="F:DNA binding"/>
    <property type="evidence" value="ECO:0007669"/>
    <property type="project" value="InterPro"/>
</dbReference>
<feature type="domain" description="RNA polymerase sigma factor 70 region 4 type 2" evidence="6">
    <location>
        <begin position="131"/>
        <end position="181"/>
    </location>
</feature>
<evidence type="ECO:0000313" key="8">
    <source>
        <dbReference type="Proteomes" id="UP000030661"/>
    </source>
</evidence>
<dbReference type="AlphaFoldDB" id="A0A081C6F0"/>
<dbReference type="GO" id="GO:0016987">
    <property type="term" value="F:sigma factor activity"/>
    <property type="evidence" value="ECO:0007669"/>
    <property type="project" value="UniProtKB-KW"/>
</dbReference>
<gene>
    <name evidence="7" type="ORF">U27_00046</name>
</gene>
<dbReference type="InterPro" id="IPR036388">
    <property type="entry name" value="WH-like_DNA-bd_sf"/>
</dbReference>
<dbReference type="Proteomes" id="UP000030661">
    <property type="component" value="Unassembled WGS sequence"/>
</dbReference>
<dbReference type="PANTHER" id="PTHR43133:SF51">
    <property type="entry name" value="RNA POLYMERASE SIGMA FACTOR"/>
    <property type="match status" value="1"/>
</dbReference>
<dbReference type="STRING" id="1499967.U27_00046"/>
<dbReference type="Gene3D" id="1.10.1740.10">
    <property type="match status" value="1"/>
</dbReference>
<evidence type="ECO:0000256" key="4">
    <source>
        <dbReference type="ARBA" id="ARBA00023163"/>
    </source>
</evidence>
<keyword evidence="8" id="KW-1185">Reference proteome</keyword>
<proteinExistence type="inferred from homology"/>
<evidence type="ECO:0000313" key="7">
    <source>
        <dbReference type="EMBL" id="GAK60155.1"/>
    </source>
</evidence>
<dbReference type="GO" id="GO:0006352">
    <property type="term" value="P:DNA-templated transcription initiation"/>
    <property type="evidence" value="ECO:0007669"/>
    <property type="project" value="InterPro"/>
</dbReference>
<sequence length="279" mass="32235">MTEQIEMLVRKAKDGDKNALEMLVEAIQNPIYGLALRMLYDPGDAEDATQEILVKIITHLGTFQEQSTFSTWMYRVAANHLLTTRKRRAEREALSFDAYEQSLDLEAAGQWQESQSDTLQKLFVEEIRISCLQGLLLCLDREHRLAFLLVDVFEVNSEQGAAILDITASAFRKRLSRARSRIQEFLTKNCGLIHPENPCSCEYHAASQLKTQGFHDDQMLFANHPCRLRHGDRAIYRLKEMDELNRIGWLYQHNPDFHAPGVFIEHIRRLVNSGKYELL</sequence>
<reference evidence="7" key="1">
    <citation type="journal article" date="2015" name="PeerJ">
        <title>First genomic representation of candidate bacterial phylum KSB3 points to enhanced environmental sensing as a trigger of wastewater bulking.</title>
        <authorList>
            <person name="Sekiguchi Y."/>
            <person name="Ohashi A."/>
            <person name="Parks D.H."/>
            <person name="Yamauchi T."/>
            <person name="Tyson G.W."/>
            <person name="Hugenholtz P."/>
        </authorList>
    </citation>
    <scope>NUCLEOTIDE SEQUENCE [LARGE SCALE GENOMIC DNA]</scope>
</reference>